<comment type="function">
    <text evidence="8">Involved in peptidoglycan biosynthesis. Transports lipid-linked peptidoglycan precursors from the inner to the outer leaflet of the cytoplasmic membrane.</text>
</comment>
<evidence type="ECO:0000256" key="7">
    <source>
        <dbReference type="ARBA" id="ARBA00023136"/>
    </source>
</evidence>
<dbReference type="PANTHER" id="PTHR47019">
    <property type="entry name" value="LIPID II FLIPPASE MURJ"/>
    <property type="match status" value="1"/>
</dbReference>
<dbReference type="GO" id="GO:0034204">
    <property type="term" value="P:lipid translocation"/>
    <property type="evidence" value="ECO:0007669"/>
    <property type="project" value="TreeGrafter"/>
</dbReference>
<dbReference type="UniPathway" id="UPA00219"/>
<dbReference type="HAMAP" id="MF_02078">
    <property type="entry name" value="MurJ_MviN"/>
    <property type="match status" value="1"/>
</dbReference>
<accession>A0A1G2FUR1</accession>
<comment type="subcellular location">
    <subcellularLocation>
        <location evidence="1 8">Cell membrane</location>
        <topology evidence="1 8">Multi-pass membrane protein</topology>
    </subcellularLocation>
</comment>
<dbReference type="PRINTS" id="PR01806">
    <property type="entry name" value="VIRFACTRMVIN"/>
</dbReference>
<feature type="transmembrane region" description="Helical" evidence="8">
    <location>
        <begin position="61"/>
        <end position="80"/>
    </location>
</feature>
<feature type="transmembrane region" description="Helical" evidence="8">
    <location>
        <begin position="319"/>
        <end position="342"/>
    </location>
</feature>
<dbReference type="GO" id="GO:0008360">
    <property type="term" value="P:regulation of cell shape"/>
    <property type="evidence" value="ECO:0007669"/>
    <property type="project" value="UniProtKB-KW"/>
</dbReference>
<dbReference type="Proteomes" id="UP000176700">
    <property type="component" value="Unassembled WGS sequence"/>
</dbReference>
<keyword evidence="8" id="KW-0961">Cell wall biogenesis/degradation</keyword>
<dbReference type="InterPro" id="IPR004268">
    <property type="entry name" value="MurJ"/>
</dbReference>
<gene>
    <name evidence="8" type="primary">murJ</name>
    <name evidence="9" type="ORF">A2W41_00790</name>
</gene>
<evidence type="ECO:0000256" key="8">
    <source>
        <dbReference type="HAMAP-Rule" id="MF_02078"/>
    </source>
</evidence>
<feature type="transmembrane region" description="Helical" evidence="8">
    <location>
        <begin position="165"/>
        <end position="187"/>
    </location>
</feature>
<feature type="transmembrane region" description="Helical" evidence="8">
    <location>
        <begin position="136"/>
        <end position="158"/>
    </location>
</feature>
<dbReference type="GO" id="GO:0005886">
    <property type="term" value="C:plasma membrane"/>
    <property type="evidence" value="ECO:0007669"/>
    <property type="project" value="UniProtKB-SubCell"/>
</dbReference>
<evidence type="ECO:0000256" key="3">
    <source>
        <dbReference type="ARBA" id="ARBA00022692"/>
    </source>
</evidence>
<feature type="transmembrane region" description="Helical" evidence="8">
    <location>
        <begin position="101"/>
        <end position="124"/>
    </location>
</feature>
<feature type="transmembrane region" description="Helical" evidence="8">
    <location>
        <begin position="502"/>
        <end position="524"/>
    </location>
</feature>
<reference evidence="9 10" key="1">
    <citation type="journal article" date="2016" name="Nat. Commun.">
        <title>Thousands of microbial genomes shed light on interconnected biogeochemical processes in an aquifer system.</title>
        <authorList>
            <person name="Anantharaman K."/>
            <person name="Brown C.T."/>
            <person name="Hug L.A."/>
            <person name="Sharon I."/>
            <person name="Castelle C.J."/>
            <person name="Probst A.J."/>
            <person name="Thomas B.C."/>
            <person name="Singh A."/>
            <person name="Wilkins M.J."/>
            <person name="Karaoz U."/>
            <person name="Brodie E.L."/>
            <person name="Williams K.H."/>
            <person name="Hubbard S.S."/>
            <person name="Banfield J.F."/>
        </authorList>
    </citation>
    <scope>NUCLEOTIDE SEQUENCE [LARGE SCALE GENOMIC DNA]</scope>
</reference>
<evidence type="ECO:0000256" key="2">
    <source>
        <dbReference type="ARBA" id="ARBA00022475"/>
    </source>
</evidence>
<feature type="transmembrane region" description="Helical" evidence="8">
    <location>
        <begin position="278"/>
        <end position="299"/>
    </location>
</feature>
<comment type="pathway">
    <text evidence="8">Cell wall biogenesis; peptidoglycan biosynthesis.</text>
</comment>
<organism evidence="9 10">
    <name type="scientific">Candidatus Ryanbacteria bacterium RIFCSPHIGHO2_01_45_13</name>
    <dbReference type="NCBI Taxonomy" id="1802112"/>
    <lineage>
        <taxon>Bacteria</taxon>
        <taxon>Candidatus Ryaniibacteriota</taxon>
    </lineage>
</organism>
<dbReference type="GO" id="GO:0015648">
    <property type="term" value="F:lipid-linked peptidoglycan transporter activity"/>
    <property type="evidence" value="ECO:0007669"/>
    <property type="project" value="UniProtKB-UniRule"/>
</dbReference>
<feature type="transmembrane region" description="Helical" evidence="8">
    <location>
        <begin position="475"/>
        <end position="496"/>
    </location>
</feature>
<dbReference type="GO" id="GO:0009252">
    <property type="term" value="P:peptidoglycan biosynthetic process"/>
    <property type="evidence" value="ECO:0007669"/>
    <property type="project" value="UniProtKB-UniRule"/>
</dbReference>
<evidence type="ECO:0000256" key="5">
    <source>
        <dbReference type="ARBA" id="ARBA00022984"/>
    </source>
</evidence>
<feature type="transmembrane region" description="Helical" evidence="8">
    <location>
        <begin position="429"/>
        <end position="454"/>
    </location>
</feature>
<evidence type="ECO:0000256" key="4">
    <source>
        <dbReference type="ARBA" id="ARBA00022960"/>
    </source>
</evidence>
<name>A0A1G2FUR1_9BACT</name>
<keyword evidence="3 8" id="KW-0812">Transmembrane</keyword>
<feature type="transmembrane region" description="Helical" evidence="8">
    <location>
        <begin position="388"/>
        <end position="409"/>
    </location>
</feature>
<feature type="transmembrane region" description="Helical" evidence="8">
    <location>
        <begin position="354"/>
        <end position="376"/>
    </location>
</feature>
<evidence type="ECO:0000313" key="10">
    <source>
        <dbReference type="Proteomes" id="UP000176700"/>
    </source>
</evidence>
<keyword evidence="7 8" id="KW-0472">Membrane</keyword>
<keyword evidence="2 8" id="KW-1003">Cell membrane</keyword>
<evidence type="ECO:0000313" key="9">
    <source>
        <dbReference type="EMBL" id="OGZ41814.1"/>
    </source>
</evidence>
<dbReference type="InterPro" id="IPR051050">
    <property type="entry name" value="Lipid_II_flippase_MurJ/MviN"/>
</dbReference>
<dbReference type="GO" id="GO:0071555">
    <property type="term" value="P:cell wall organization"/>
    <property type="evidence" value="ECO:0007669"/>
    <property type="project" value="UniProtKB-KW"/>
</dbReference>
<comment type="similarity">
    <text evidence="8">Belongs to the MurJ/MviN family.</text>
</comment>
<evidence type="ECO:0000256" key="6">
    <source>
        <dbReference type="ARBA" id="ARBA00022989"/>
    </source>
</evidence>
<comment type="caution">
    <text evidence="9">The sequence shown here is derived from an EMBL/GenBank/DDBJ whole genome shotgun (WGS) entry which is preliminary data.</text>
</comment>
<feature type="transmembrane region" description="Helical" evidence="8">
    <location>
        <begin position="243"/>
        <end position="272"/>
    </location>
</feature>
<keyword evidence="6 8" id="KW-1133">Transmembrane helix</keyword>
<dbReference type="AlphaFoldDB" id="A0A1G2FUR1"/>
<sequence length="556" mass="62234">MNIFHLFKSEQQGVHAAALLLALASVVNALLALLRDRLLAGQFGASAELDIYYAAFRVPDIIYAFALLFVASTAFIPVFLEHRQQSSSSAKELLDAAFTSFFLAVGLLVFMAYLLLPFVIPYTVPGFDAESRTTVLKLASVLLLSPLLLGLSNLVAGVIQSFKRFFIYALSPVFYNIGIIIGILFFLPRFGLTGLVWGVILGAFMHFLIQVPSLITLGYFPFFNKVFKKGVGKIIRLSFPRALALSFHQLTFFAITAIASTLGAGAIAVFQLSYNLQSLPLAIVGLSYSVAAFPTLSELSLAKERSMFFRQFTSVVRHILFWTVPISFLFIVLRAHIVRVVLGSGAFDWIDTRLTAASLLLFSFGIVAQSLIHFFVRSYYALGRTREPVMYNFFGFALIVLFSVAFLYMANTFPLLKHFFMSLLRVEDLRGVGILVLPLAYVLGTTVNAFLLIYSLWHTDKGEEKWELRRAFREIFGAGMVMAVVTFIMLRVFASFLNINTFFGVLLHGLLSGTIGIVAGIWLLKHMRNREMEEVIGAFKSRFWRKKPLQPETEHL</sequence>
<keyword evidence="8" id="KW-0813">Transport</keyword>
<dbReference type="PANTHER" id="PTHR47019:SF1">
    <property type="entry name" value="LIPID II FLIPPASE MURJ"/>
    <property type="match status" value="1"/>
</dbReference>
<protein>
    <recommendedName>
        <fullName evidence="8">Probable lipid II flippase MurJ</fullName>
    </recommendedName>
</protein>
<feature type="transmembrane region" description="Helical" evidence="8">
    <location>
        <begin position="199"/>
        <end position="222"/>
    </location>
</feature>
<keyword evidence="5 8" id="KW-0573">Peptidoglycan synthesis</keyword>
<proteinExistence type="inferred from homology"/>
<dbReference type="Pfam" id="PF03023">
    <property type="entry name" value="MurJ"/>
    <property type="match status" value="1"/>
</dbReference>
<evidence type="ECO:0000256" key="1">
    <source>
        <dbReference type="ARBA" id="ARBA00004651"/>
    </source>
</evidence>
<dbReference type="EMBL" id="MHNI01000025">
    <property type="protein sequence ID" value="OGZ41814.1"/>
    <property type="molecule type" value="Genomic_DNA"/>
</dbReference>
<keyword evidence="4 8" id="KW-0133">Cell shape</keyword>